<evidence type="ECO:0000313" key="1">
    <source>
        <dbReference type="EMBL" id="OAN28236.1"/>
    </source>
</evidence>
<dbReference type="Proteomes" id="UP000078356">
    <property type="component" value="Unassembled WGS sequence"/>
</dbReference>
<reference evidence="1 2" key="1">
    <citation type="submission" date="2016-04" db="EMBL/GenBank/DDBJ databases">
        <title>Draft Genome Sequences of Staphylococcus capitis Strain H36, S. capitis Strain H65, S. cohnii Strain H62, S. hominis Strain H69, Mycobacterium iranicum Strain H39, Plantibacter sp. Strain H53, Pseudomonas oryzihabitans Strain H72, and Microbacterium sp. Strain H83, isolated from residential settings.</title>
        <authorList>
            <person name="Lymperopoulou D."/>
            <person name="Adams R.I."/>
            <person name="Lindow S."/>
            <person name="Coil D.A."/>
            <person name="Jospin G."/>
            <person name="Eisen J.A."/>
        </authorList>
    </citation>
    <scope>NUCLEOTIDE SEQUENCE [LARGE SCALE GENOMIC DNA]</scope>
    <source>
        <strain evidence="1 2">H72</strain>
    </source>
</reference>
<dbReference type="Gene3D" id="1.50.10.10">
    <property type="match status" value="1"/>
</dbReference>
<comment type="caution">
    <text evidence="1">The sequence shown here is derived from an EMBL/GenBank/DDBJ whole genome shotgun (WGS) entry which is preliminary data.</text>
</comment>
<name>A0A178LEX2_9PSED</name>
<dbReference type="RefSeq" id="WP_064308305.1">
    <property type="nucleotide sequence ID" value="NZ_LWCR01000023.1"/>
</dbReference>
<proteinExistence type="predicted"/>
<gene>
    <name evidence="1" type="ORF">A4V15_04015</name>
</gene>
<organism evidence="1 2">
    <name type="scientific">Pseudomonas oryzihabitans</name>
    <dbReference type="NCBI Taxonomy" id="47885"/>
    <lineage>
        <taxon>Bacteria</taxon>
        <taxon>Pseudomonadati</taxon>
        <taxon>Pseudomonadota</taxon>
        <taxon>Gammaproteobacteria</taxon>
        <taxon>Pseudomonadales</taxon>
        <taxon>Pseudomonadaceae</taxon>
        <taxon>Pseudomonas</taxon>
    </lineage>
</organism>
<dbReference type="OrthoDB" id="428577at2"/>
<keyword evidence="1" id="KW-0378">Hydrolase</keyword>
<sequence>MPEQRKRELIIEALLEPLARIAQQCDGQFPLYRPDRDTPWKLSRRGSWLGGFWAALWWRRAQASGDVADVTQARTWSARLAVQLGEPSINRSFVFWYGAGIASRHSCGEQARDLATQAAATLAADFDPQLGGWWLGTGLGAGEPGARILDIDALAPTLALLHASPDSGHWALAHQHLQRCLKSLSEPSGAWANQALLLPDGRWQRNVPGHWARGQAWAMLGLAEAVGRYGGEYAEAACRTCEYWTQHWGAAAAGGRPGTDKADPCAIAIASLALLRLCQYLPGRNAWCELACRQIAGLLTASVRRGCFIGHRYRLDAQRTRLVETPCATFFLIEALRVQGQVLAGDGRVADW</sequence>
<protein>
    <submittedName>
        <fullName evidence="1">Glucuronyl hydrolase</fullName>
    </submittedName>
</protein>
<dbReference type="GO" id="GO:0016787">
    <property type="term" value="F:hydrolase activity"/>
    <property type="evidence" value="ECO:0007669"/>
    <property type="project" value="UniProtKB-KW"/>
</dbReference>
<dbReference type="InterPro" id="IPR012341">
    <property type="entry name" value="6hp_glycosidase-like_sf"/>
</dbReference>
<dbReference type="SUPFAM" id="SSF48208">
    <property type="entry name" value="Six-hairpin glycosidases"/>
    <property type="match status" value="1"/>
</dbReference>
<evidence type="ECO:0000313" key="2">
    <source>
        <dbReference type="Proteomes" id="UP000078356"/>
    </source>
</evidence>
<accession>A0A178LEX2</accession>
<dbReference type="InterPro" id="IPR008928">
    <property type="entry name" value="6-hairpin_glycosidase_sf"/>
</dbReference>
<dbReference type="GO" id="GO:0005975">
    <property type="term" value="P:carbohydrate metabolic process"/>
    <property type="evidence" value="ECO:0007669"/>
    <property type="project" value="InterPro"/>
</dbReference>
<dbReference type="AlphaFoldDB" id="A0A178LEX2"/>
<dbReference type="EMBL" id="LWCR01000023">
    <property type="protein sequence ID" value="OAN28236.1"/>
    <property type="molecule type" value="Genomic_DNA"/>
</dbReference>